<comment type="caution">
    <text evidence="3">The sequence shown here is derived from an EMBL/GenBank/DDBJ whole genome shotgun (WGS) entry which is preliminary data.</text>
</comment>
<dbReference type="EMBL" id="SATR01000019">
    <property type="protein sequence ID" value="TFH91093.1"/>
    <property type="molecule type" value="Genomic_DNA"/>
</dbReference>
<proteinExistence type="predicted"/>
<dbReference type="PANTHER" id="PTHR43054">
    <property type="match status" value="1"/>
</dbReference>
<name>A0A4Y8WEP0_9VIBR</name>
<dbReference type="InterPro" id="IPR036291">
    <property type="entry name" value="NAD(P)-bd_dom_sf"/>
</dbReference>
<sequence length="331" mass="36538">MIKLAVIGTNWITDQFIEASLKTGEYELTAIYSRSLESAEQFGQKYSSPALFNDLTTLAESPLVDVVYIASPNSLHGPQAIQMMQAGKHVIVEKPMAASFALATEMFDVAQQNNVLLFEAFMSPHLPNFKCLKEELSGIGKIRKALITYCQYSSRYPKYLAGENPNTFNPEFANGSIMDIGFYCLSSAIELFGEPNTVKAHAQLLDSGVDGSGSVILGYQGFEVVLQHSKMSDSYLPSEIQGEEGALLVEMISTAKKLTKFTRGSDIGVDLSVKQDANPMYYEALEFAHQFNNKMSNESCTQRSLIVAKLLEEIRHQTGVKFPSDKTCSNK</sequence>
<dbReference type="SUPFAM" id="SSF55347">
    <property type="entry name" value="Glyceraldehyde-3-phosphate dehydrogenase-like, C-terminal domain"/>
    <property type="match status" value="1"/>
</dbReference>
<dbReference type="Pfam" id="PF22725">
    <property type="entry name" value="GFO_IDH_MocA_C3"/>
    <property type="match status" value="1"/>
</dbReference>
<feature type="domain" description="Gfo/Idh/MocA-like oxidoreductase N-terminal" evidence="1">
    <location>
        <begin position="2"/>
        <end position="119"/>
    </location>
</feature>
<dbReference type="Proteomes" id="UP000297753">
    <property type="component" value="Unassembled WGS sequence"/>
</dbReference>
<dbReference type="PANTHER" id="PTHR43054:SF1">
    <property type="entry name" value="SCYLLO-INOSITOL 2-DEHYDROGENASE (NADP(+)) IOLU"/>
    <property type="match status" value="1"/>
</dbReference>
<gene>
    <name evidence="3" type="ORF">ELS82_13290</name>
</gene>
<feature type="domain" description="GFO/IDH/MocA-like oxidoreductase" evidence="2">
    <location>
        <begin position="139"/>
        <end position="247"/>
    </location>
</feature>
<keyword evidence="4" id="KW-1185">Reference proteome</keyword>
<evidence type="ECO:0000313" key="4">
    <source>
        <dbReference type="Proteomes" id="UP000297753"/>
    </source>
</evidence>
<evidence type="ECO:0000259" key="1">
    <source>
        <dbReference type="Pfam" id="PF01408"/>
    </source>
</evidence>
<dbReference type="InterPro" id="IPR000683">
    <property type="entry name" value="Gfo/Idh/MocA-like_OxRdtase_N"/>
</dbReference>
<dbReference type="Gene3D" id="3.30.360.10">
    <property type="entry name" value="Dihydrodipicolinate Reductase, domain 2"/>
    <property type="match status" value="1"/>
</dbReference>
<dbReference type="SUPFAM" id="SSF51735">
    <property type="entry name" value="NAD(P)-binding Rossmann-fold domains"/>
    <property type="match status" value="1"/>
</dbReference>
<dbReference type="Gene3D" id="3.40.50.720">
    <property type="entry name" value="NAD(P)-binding Rossmann-like Domain"/>
    <property type="match status" value="1"/>
</dbReference>
<reference evidence="3 4" key="1">
    <citation type="submission" date="2019-01" db="EMBL/GenBank/DDBJ databases">
        <title>Vibrio BEI176 sp. nov, a marine bacterium isolated from China: eastern marignal seas.</title>
        <authorList>
            <person name="Li B."/>
        </authorList>
    </citation>
    <scope>NUCLEOTIDE SEQUENCE [LARGE SCALE GENOMIC DNA]</scope>
    <source>
        <strain evidence="3 4">BEI176</strain>
    </source>
</reference>
<dbReference type="OrthoDB" id="9774191at2"/>
<dbReference type="InterPro" id="IPR055170">
    <property type="entry name" value="GFO_IDH_MocA-like_dom"/>
</dbReference>
<protein>
    <submittedName>
        <fullName evidence="3">Gfo/Idh/MocA family oxidoreductase</fullName>
    </submittedName>
</protein>
<dbReference type="RefSeq" id="WP_134835895.1">
    <property type="nucleotide sequence ID" value="NZ_SATR01000019.1"/>
</dbReference>
<evidence type="ECO:0000259" key="2">
    <source>
        <dbReference type="Pfam" id="PF22725"/>
    </source>
</evidence>
<evidence type="ECO:0000313" key="3">
    <source>
        <dbReference type="EMBL" id="TFH91093.1"/>
    </source>
</evidence>
<accession>A0A4Y8WEP0</accession>
<dbReference type="Pfam" id="PF01408">
    <property type="entry name" value="GFO_IDH_MocA"/>
    <property type="match status" value="1"/>
</dbReference>
<organism evidence="3 4">
    <name type="scientific">Vibrio ouci</name>
    <dbReference type="NCBI Taxonomy" id="2499078"/>
    <lineage>
        <taxon>Bacteria</taxon>
        <taxon>Pseudomonadati</taxon>
        <taxon>Pseudomonadota</taxon>
        <taxon>Gammaproteobacteria</taxon>
        <taxon>Vibrionales</taxon>
        <taxon>Vibrionaceae</taxon>
        <taxon>Vibrio</taxon>
    </lineage>
</organism>
<dbReference type="GO" id="GO:0000166">
    <property type="term" value="F:nucleotide binding"/>
    <property type="evidence" value="ECO:0007669"/>
    <property type="project" value="InterPro"/>
</dbReference>
<dbReference type="AlphaFoldDB" id="A0A4Y8WEP0"/>